<keyword evidence="7" id="KW-1185">Reference proteome</keyword>
<dbReference type="InterPro" id="IPR003593">
    <property type="entry name" value="AAA+_ATPase"/>
</dbReference>
<dbReference type="PANTHER" id="PTHR42781">
    <property type="entry name" value="SPERMIDINE/PUTRESCINE IMPORT ATP-BINDING PROTEIN POTA"/>
    <property type="match status" value="1"/>
</dbReference>
<dbReference type="GO" id="GO:0015847">
    <property type="term" value="P:putrescine transport"/>
    <property type="evidence" value="ECO:0007669"/>
    <property type="project" value="UniProtKB-ARBA"/>
</dbReference>
<dbReference type="InterPro" id="IPR017871">
    <property type="entry name" value="ABC_transporter-like_CS"/>
</dbReference>
<keyword evidence="2" id="KW-0813">Transport</keyword>
<protein>
    <submittedName>
        <fullName evidence="6">ABC transporter ATP-binding protein</fullName>
    </submittedName>
</protein>
<dbReference type="InterPro" id="IPR050093">
    <property type="entry name" value="ABC_SmlMolc_Importer"/>
</dbReference>
<dbReference type="EMBL" id="BMIQ01000002">
    <property type="protein sequence ID" value="GGD98681.1"/>
    <property type="molecule type" value="Genomic_DNA"/>
</dbReference>
<proteinExistence type="inferred from homology"/>
<dbReference type="InterPro" id="IPR008995">
    <property type="entry name" value="Mo/tungstate-bd_C_term_dom"/>
</dbReference>
<dbReference type="PROSITE" id="PS00211">
    <property type="entry name" value="ABC_TRANSPORTER_1"/>
    <property type="match status" value="1"/>
</dbReference>
<organism evidence="6 7">
    <name type="scientific">Aureimonas endophytica</name>
    <dbReference type="NCBI Taxonomy" id="2027858"/>
    <lineage>
        <taxon>Bacteria</taxon>
        <taxon>Pseudomonadati</taxon>
        <taxon>Pseudomonadota</taxon>
        <taxon>Alphaproteobacteria</taxon>
        <taxon>Hyphomicrobiales</taxon>
        <taxon>Aurantimonadaceae</taxon>
        <taxon>Aureimonas</taxon>
    </lineage>
</organism>
<sequence>MTAIPAVSLAEVSRVFGPVTALAGIDLEIRPGEFFAMLGPSGSGKTTCLRLVAGFEQPSTGRIAIFGEDVTGRPPHRRPVNTVFQDYALFPHLDVLDNVAYPLMIRKVPKAARHAAAEAALERVRLAGYGRRRPGQLSGGQRQRVALARAIVAEPKVLLLDEPLGALDLKLREDMQEELKGLQRALGITFVFVTHDQSEALSMADRIAVFGAGRIEQVGTPEEVYQRPRNRFVADFVGSSNVLPPDFVENLVGRRRWASLRPEAVRLAPEAAADFQLAGRLVSRSYLGATVRLGIELGNGLALHALRPAGEVPPSGERLTIAFAPDALHLMEEGT</sequence>
<dbReference type="GO" id="GO:0043190">
    <property type="term" value="C:ATP-binding cassette (ABC) transporter complex"/>
    <property type="evidence" value="ECO:0007669"/>
    <property type="project" value="InterPro"/>
</dbReference>
<dbReference type="Pfam" id="PF00005">
    <property type="entry name" value="ABC_tran"/>
    <property type="match status" value="1"/>
</dbReference>
<comment type="caution">
    <text evidence="6">The sequence shown here is derived from an EMBL/GenBank/DDBJ whole genome shotgun (WGS) entry which is preliminary data.</text>
</comment>
<dbReference type="AlphaFoldDB" id="A0A916ZI15"/>
<comment type="similarity">
    <text evidence="1">Belongs to the ABC transporter superfamily.</text>
</comment>
<dbReference type="Pfam" id="PF08402">
    <property type="entry name" value="TOBE_2"/>
    <property type="match status" value="1"/>
</dbReference>
<dbReference type="SMART" id="SM00382">
    <property type="entry name" value="AAA"/>
    <property type="match status" value="1"/>
</dbReference>
<keyword evidence="4 6" id="KW-0067">ATP-binding</keyword>
<dbReference type="GO" id="GO:0005524">
    <property type="term" value="F:ATP binding"/>
    <property type="evidence" value="ECO:0007669"/>
    <property type="project" value="UniProtKB-KW"/>
</dbReference>
<dbReference type="GO" id="GO:0022857">
    <property type="term" value="F:transmembrane transporter activity"/>
    <property type="evidence" value="ECO:0007669"/>
    <property type="project" value="InterPro"/>
</dbReference>
<dbReference type="InterPro" id="IPR027417">
    <property type="entry name" value="P-loop_NTPase"/>
</dbReference>
<dbReference type="Gene3D" id="3.40.50.300">
    <property type="entry name" value="P-loop containing nucleotide triphosphate hydrolases"/>
    <property type="match status" value="1"/>
</dbReference>
<gene>
    <name evidence="6" type="ORF">GCM10011390_16820</name>
</gene>
<dbReference type="FunFam" id="3.40.50.300:FF:000133">
    <property type="entry name" value="Spermidine/putrescine import ATP-binding protein PotA"/>
    <property type="match status" value="1"/>
</dbReference>
<keyword evidence="3" id="KW-0547">Nucleotide-binding</keyword>
<evidence type="ECO:0000313" key="7">
    <source>
        <dbReference type="Proteomes" id="UP000644699"/>
    </source>
</evidence>
<dbReference type="GO" id="GO:0016887">
    <property type="term" value="F:ATP hydrolysis activity"/>
    <property type="evidence" value="ECO:0007669"/>
    <property type="project" value="InterPro"/>
</dbReference>
<evidence type="ECO:0000313" key="6">
    <source>
        <dbReference type="EMBL" id="GGD98681.1"/>
    </source>
</evidence>
<dbReference type="SUPFAM" id="SSF50331">
    <property type="entry name" value="MOP-like"/>
    <property type="match status" value="1"/>
</dbReference>
<accession>A0A916ZI15</accession>
<evidence type="ECO:0000256" key="2">
    <source>
        <dbReference type="ARBA" id="ARBA00022448"/>
    </source>
</evidence>
<feature type="domain" description="ABC transporter" evidence="5">
    <location>
        <begin position="7"/>
        <end position="237"/>
    </location>
</feature>
<dbReference type="Gene3D" id="2.40.50.100">
    <property type="match status" value="1"/>
</dbReference>
<evidence type="ECO:0000256" key="3">
    <source>
        <dbReference type="ARBA" id="ARBA00022741"/>
    </source>
</evidence>
<evidence type="ECO:0000256" key="4">
    <source>
        <dbReference type="ARBA" id="ARBA00022840"/>
    </source>
</evidence>
<evidence type="ECO:0000259" key="5">
    <source>
        <dbReference type="PROSITE" id="PS50893"/>
    </source>
</evidence>
<dbReference type="PROSITE" id="PS50893">
    <property type="entry name" value="ABC_TRANSPORTER_2"/>
    <property type="match status" value="1"/>
</dbReference>
<dbReference type="InterPro" id="IPR013611">
    <property type="entry name" value="Transp-assoc_OB_typ2"/>
</dbReference>
<reference evidence="6" key="2">
    <citation type="submission" date="2020-09" db="EMBL/GenBank/DDBJ databases">
        <authorList>
            <person name="Sun Q."/>
            <person name="Zhou Y."/>
        </authorList>
    </citation>
    <scope>NUCLEOTIDE SEQUENCE</scope>
    <source>
        <strain evidence="6">CGMCC 1.15367</strain>
    </source>
</reference>
<dbReference type="PANTHER" id="PTHR42781:SF4">
    <property type="entry name" value="SPERMIDINE_PUTRESCINE IMPORT ATP-BINDING PROTEIN POTA"/>
    <property type="match status" value="1"/>
</dbReference>
<dbReference type="SUPFAM" id="SSF52540">
    <property type="entry name" value="P-loop containing nucleoside triphosphate hydrolases"/>
    <property type="match status" value="1"/>
</dbReference>
<reference evidence="6" key="1">
    <citation type="journal article" date="2014" name="Int. J. Syst. Evol. Microbiol.">
        <title>Complete genome sequence of Corynebacterium casei LMG S-19264T (=DSM 44701T), isolated from a smear-ripened cheese.</title>
        <authorList>
            <consortium name="US DOE Joint Genome Institute (JGI-PGF)"/>
            <person name="Walter F."/>
            <person name="Albersmeier A."/>
            <person name="Kalinowski J."/>
            <person name="Ruckert C."/>
        </authorList>
    </citation>
    <scope>NUCLEOTIDE SEQUENCE</scope>
    <source>
        <strain evidence="6">CGMCC 1.15367</strain>
    </source>
</reference>
<dbReference type="InterPro" id="IPR003439">
    <property type="entry name" value="ABC_transporter-like_ATP-bd"/>
</dbReference>
<evidence type="ECO:0000256" key="1">
    <source>
        <dbReference type="ARBA" id="ARBA00005417"/>
    </source>
</evidence>
<name>A0A916ZI15_9HYPH</name>
<dbReference type="Proteomes" id="UP000644699">
    <property type="component" value="Unassembled WGS sequence"/>
</dbReference>